<reference evidence="2" key="1">
    <citation type="submission" date="2022-07" db="EMBL/GenBank/DDBJ databases">
        <title>Genome Sequence of Physisporinus lineatus.</title>
        <authorList>
            <person name="Buettner E."/>
        </authorList>
    </citation>
    <scope>NUCLEOTIDE SEQUENCE</scope>
    <source>
        <strain evidence="2">VT162</strain>
    </source>
</reference>
<dbReference type="AlphaFoldDB" id="A0AAD5V825"/>
<evidence type="ECO:0000313" key="2">
    <source>
        <dbReference type="EMBL" id="KAJ3488558.1"/>
    </source>
</evidence>
<feature type="domain" description="Glyoxalase-like" evidence="1">
    <location>
        <begin position="9"/>
        <end position="199"/>
    </location>
</feature>
<dbReference type="SUPFAM" id="SSF54593">
    <property type="entry name" value="Glyoxalase/Bleomycin resistance protein/Dihydroxybiphenyl dioxygenase"/>
    <property type="match status" value="1"/>
</dbReference>
<dbReference type="EMBL" id="JANAWD010000064">
    <property type="protein sequence ID" value="KAJ3488558.1"/>
    <property type="molecule type" value="Genomic_DNA"/>
</dbReference>
<dbReference type="InterPro" id="IPR029068">
    <property type="entry name" value="Glyas_Bleomycin-R_OHBP_Dase"/>
</dbReference>
<sequence>MAETSTRIIDHIVHLSPSGQLAEEIKAWTDLGFNVIPGGTHADGLTENALVAFHDGAYLELISFTHPISDYPEGSPDREKREKHPWGTKHYGFIDFAFLGNSGDPSIAELINRRSGTDGSQVTYLREVPGGRTRKDGEILKWLISAPSGSTSVDGDVRGQLPFFCGDLTPRHLRVPSNARDVEHPNASVGIISIQLLASPKSIHGLSKQLTSVLGVPPESSSDNGETKWPLESPGNFSRKPTILHLRPPATDDESKWLAERGNGVYQVGIRAQHETGQEVKLAHARVTISLE</sequence>
<proteinExistence type="predicted"/>
<dbReference type="Gene3D" id="3.10.180.10">
    <property type="entry name" value="2,3-Dihydroxybiphenyl 1,2-Dioxygenase, domain 1"/>
    <property type="match status" value="1"/>
</dbReference>
<dbReference type="Pfam" id="PF13468">
    <property type="entry name" value="Glyoxalase_3"/>
    <property type="match status" value="1"/>
</dbReference>
<accession>A0AAD5V825</accession>
<evidence type="ECO:0000313" key="3">
    <source>
        <dbReference type="Proteomes" id="UP001212997"/>
    </source>
</evidence>
<dbReference type="InterPro" id="IPR025870">
    <property type="entry name" value="Glyoxalase-like_dom"/>
</dbReference>
<dbReference type="PANTHER" id="PTHR40265:SF1">
    <property type="entry name" value="GLYOXALASE-LIKE DOMAIN-CONTAINING PROTEIN"/>
    <property type="match status" value="1"/>
</dbReference>
<keyword evidence="3" id="KW-1185">Reference proteome</keyword>
<organism evidence="2 3">
    <name type="scientific">Meripilus lineatus</name>
    <dbReference type="NCBI Taxonomy" id="2056292"/>
    <lineage>
        <taxon>Eukaryota</taxon>
        <taxon>Fungi</taxon>
        <taxon>Dikarya</taxon>
        <taxon>Basidiomycota</taxon>
        <taxon>Agaricomycotina</taxon>
        <taxon>Agaricomycetes</taxon>
        <taxon>Polyporales</taxon>
        <taxon>Meripilaceae</taxon>
        <taxon>Meripilus</taxon>
    </lineage>
</organism>
<evidence type="ECO:0000259" key="1">
    <source>
        <dbReference type="Pfam" id="PF13468"/>
    </source>
</evidence>
<dbReference type="PANTHER" id="PTHR40265">
    <property type="entry name" value="BLL2707 PROTEIN"/>
    <property type="match status" value="1"/>
</dbReference>
<name>A0AAD5V825_9APHY</name>
<comment type="caution">
    <text evidence="2">The sequence shown here is derived from an EMBL/GenBank/DDBJ whole genome shotgun (WGS) entry which is preliminary data.</text>
</comment>
<dbReference type="Proteomes" id="UP001212997">
    <property type="component" value="Unassembled WGS sequence"/>
</dbReference>
<protein>
    <recommendedName>
        <fullName evidence="1">Glyoxalase-like domain-containing protein</fullName>
    </recommendedName>
</protein>
<gene>
    <name evidence="2" type="ORF">NLI96_g2743</name>
</gene>